<evidence type="ECO:0000313" key="3">
    <source>
        <dbReference type="Proteomes" id="UP000216840"/>
    </source>
</evidence>
<dbReference type="RefSeq" id="WP_094967875.1">
    <property type="nucleotide sequence ID" value="NZ_NGJN01000003.1"/>
</dbReference>
<accession>A0A265UUV1</accession>
<keyword evidence="3" id="KW-1185">Reference proteome</keyword>
<dbReference type="InterPro" id="IPR050644">
    <property type="entry name" value="PG_Glycine_Bridge_Synth"/>
</dbReference>
<evidence type="ECO:0000259" key="1">
    <source>
        <dbReference type="Pfam" id="PF13480"/>
    </source>
</evidence>
<name>A0A265UUV1_9FLAO</name>
<feature type="domain" description="BioF2-like acetyltransferase" evidence="1">
    <location>
        <begin position="153"/>
        <end position="283"/>
    </location>
</feature>
<dbReference type="InterPro" id="IPR038740">
    <property type="entry name" value="BioF2-like_GNAT_dom"/>
</dbReference>
<dbReference type="Gene3D" id="3.40.630.30">
    <property type="match status" value="1"/>
</dbReference>
<dbReference type="Pfam" id="PF13480">
    <property type="entry name" value="Acetyltransf_6"/>
    <property type="match status" value="1"/>
</dbReference>
<comment type="caution">
    <text evidence="2">The sequence shown here is derived from an EMBL/GenBank/DDBJ whole genome shotgun (WGS) entry which is preliminary data.</text>
</comment>
<reference evidence="2 3" key="1">
    <citation type="submission" date="2017-05" db="EMBL/GenBank/DDBJ databases">
        <title>The draft genome sequence of Idiomarina salinarum WNB302.</title>
        <authorList>
            <person name="Sun Y."/>
            <person name="Chen B."/>
            <person name="Du Z."/>
        </authorList>
    </citation>
    <scope>NUCLEOTIDE SEQUENCE [LARGE SCALE GENOMIC DNA]</scope>
    <source>
        <strain evidence="2 3">WNB302</strain>
    </source>
</reference>
<dbReference type="PANTHER" id="PTHR36174:SF1">
    <property type="entry name" value="LIPID II:GLYCINE GLYCYLTRANSFERASE"/>
    <property type="match status" value="1"/>
</dbReference>
<protein>
    <recommendedName>
        <fullName evidence="1">BioF2-like acetyltransferase domain-containing protein</fullName>
    </recommendedName>
</protein>
<dbReference type="OrthoDB" id="9785911at2"/>
<sequence>MIEIIKEENEWNALILQAEHYDFYHTYSYHHISRQEDELPILLKFTHIDTCIILPLLIRHIANSTYWDATSVYGYAGILILTQGKDFDKTIFHKELKAFFTEHKIVTVFSRLHPFIDNQDSLLNGMGRMESPGNVVYIDLKSSEKEQLQRYSRRLRTYINKSRKLCTVVQGKTAADIQLFMTLYHNNMRRVDADPEYFFSDDYFKGLMSSNEFKTDLLLCLHNETKTVIGGAIFIKSNNIVQYHLSGLDEDYYDLNPIKLLIDEMRIKATSEGYTYFNLGGGRKGKEDSLFDFKCTFSKNLKPFKIWKYVADEEAYEVLVEKHEHQLETDIRHRNVQYFPAYRSNLESL</sequence>
<gene>
    <name evidence="2" type="ORF">CA834_06485</name>
</gene>
<evidence type="ECO:0000313" key="2">
    <source>
        <dbReference type="EMBL" id="OZV69103.1"/>
    </source>
</evidence>
<dbReference type="SUPFAM" id="SSF55729">
    <property type="entry name" value="Acyl-CoA N-acyltransferases (Nat)"/>
    <property type="match status" value="1"/>
</dbReference>
<dbReference type="PANTHER" id="PTHR36174">
    <property type="entry name" value="LIPID II:GLYCINE GLYCYLTRANSFERASE"/>
    <property type="match status" value="1"/>
</dbReference>
<dbReference type="InterPro" id="IPR016181">
    <property type="entry name" value="Acyl_CoA_acyltransferase"/>
</dbReference>
<organism evidence="2 3">
    <name type="scientific">Winogradskyella aurantia</name>
    <dbReference type="NCBI Taxonomy" id="1915063"/>
    <lineage>
        <taxon>Bacteria</taxon>
        <taxon>Pseudomonadati</taxon>
        <taxon>Bacteroidota</taxon>
        <taxon>Flavobacteriia</taxon>
        <taxon>Flavobacteriales</taxon>
        <taxon>Flavobacteriaceae</taxon>
        <taxon>Winogradskyella</taxon>
    </lineage>
</organism>
<dbReference type="AlphaFoldDB" id="A0A265UUV1"/>
<dbReference type="EMBL" id="NGJN01000003">
    <property type="protein sequence ID" value="OZV69103.1"/>
    <property type="molecule type" value="Genomic_DNA"/>
</dbReference>
<dbReference type="Proteomes" id="UP000216840">
    <property type="component" value="Unassembled WGS sequence"/>
</dbReference>
<proteinExistence type="predicted"/>